<dbReference type="AlphaFoldDB" id="A0A2A8PPN0"/>
<name>A0A2A8PPN0_BACCE</name>
<evidence type="ECO:0000313" key="6">
    <source>
        <dbReference type="Proteomes" id="UP000225766"/>
    </source>
</evidence>
<dbReference type="Proteomes" id="UP000225182">
    <property type="component" value="Unassembled WGS sequence"/>
</dbReference>
<evidence type="ECO:0000313" key="2">
    <source>
        <dbReference type="EMBL" id="PFN26077.1"/>
    </source>
</evidence>
<sequence length="78" mass="9108">MEGNNIVYSNRIMIPSPAEKPIAINSFVPNSRQKKPEIVFVSKPQIRESKYTILKTPRALGIEWHLSYIYHDSRFTPY</sequence>
<proteinExistence type="predicted"/>
<gene>
    <name evidence="1" type="ORF">CN425_26885</name>
    <name evidence="3" type="ORF">COD19_13285</name>
    <name evidence="2" type="ORF">COJ50_12350</name>
</gene>
<accession>A0A2A8PPN0</accession>
<dbReference type="EMBL" id="NUYN01000016">
    <property type="protein sequence ID" value="PFN26077.1"/>
    <property type="molecule type" value="Genomic_DNA"/>
</dbReference>
<protein>
    <submittedName>
        <fullName evidence="1">Uncharacterized protein</fullName>
    </submittedName>
</protein>
<evidence type="ECO:0000313" key="4">
    <source>
        <dbReference type="Proteomes" id="UP000220635"/>
    </source>
</evidence>
<reference evidence="4 5" key="1">
    <citation type="submission" date="2017-09" db="EMBL/GenBank/DDBJ databases">
        <title>Large-scale bioinformatics analysis of Bacillus genomes uncovers conserved roles of natural products in bacterial physiology.</title>
        <authorList>
            <consortium name="Agbiome Team Llc"/>
            <person name="Bleich R.M."/>
            <person name="Grubbs K.J."/>
            <person name="Santa Maria K.C."/>
            <person name="Allen S.E."/>
            <person name="Farag S."/>
            <person name="Shank E.A."/>
            <person name="Bowers A."/>
        </authorList>
    </citation>
    <scope>NUCLEOTIDE SEQUENCE [LARGE SCALE GENOMIC DNA]</scope>
    <source>
        <strain evidence="1 4">AFS010695</strain>
        <strain evidence="3 6">AFS040105</strain>
        <strain evidence="2 5">AFS076905</strain>
    </source>
</reference>
<comment type="caution">
    <text evidence="1">The sequence shown here is derived from an EMBL/GenBank/DDBJ whole genome shotgun (WGS) entry which is preliminary data.</text>
</comment>
<dbReference type="Proteomes" id="UP000220635">
    <property type="component" value="Unassembled WGS sequence"/>
</dbReference>
<evidence type="ECO:0000313" key="3">
    <source>
        <dbReference type="EMBL" id="PGU01515.1"/>
    </source>
</evidence>
<evidence type="ECO:0000313" key="5">
    <source>
        <dbReference type="Proteomes" id="UP000225182"/>
    </source>
</evidence>
<dbReference type="Proteomes" id="UP000225766">
    <property type="component" value="Unassembled WGS sequence"/>
</dbReference>
<evidence type="ECO:0000313" key="1">
    <source>
        <dbReference type="EMBL" id="PEV95199.1"/>
    </source>
</evidence>
<organism evidence="1 4">
    <name type="scientific">Bacillus cereus</name>
    <dbReference type="NCBI Taxonomy" id="1396"/>
    <lineage>
        <taxon>Bacteria</taxon>
        <taxon>Bacillati</taxon>
        <taxon>Bacillota</taxon>
        <taxon>Bacilli</taxon>
        <taxon>Bacillales</taxon>
        <taxon>Bacillaceae</taxon>
        <taxon>Bacillus</taxon>
        <taxon>Bacillus cereus group</taxon>
    </lineage>
</organism>
<dbReference type="EMBL" id="NTWE01000078">
    <property type="protein sequence ID" value="PEV95199.1"/>
    <property type="molecule type" value="Genomic_DNA"/>
</dbReference>
<dbReference type="EMBL" id="NUMG01000015">
    <property type="protein sequence ID" value="PGU01515.1"/>
    <property type="molecule type" value="Genomic_DNA"/>
</dbReference>